<evidence type="ECO:0000256" key="1">
    <source>
        <dbReference type="SAM" id="MobiDB-lite"/>
    </source>
</evidence>
<evidence type="ECO:0000313" key="2">
    <source>
        <dbReference type="EMBL" id="MFC4024377.1"/>
    </source>
</evidence>
<sequence>MSSLLEILIKNKLENKIKLEDSLNTTLSILKDIQLQLQLQQQNQDQKQDQDQEQAQKQTQKTKQDSEQSQSDLDIITDVGKAKIEDANKIKNSGNSTVYVINHASDSKTDKEKKGKKEKKCVSTQLVTNGSFETGDLAGYMVNGTALVIPFNTNIPFDINPHEGENLAYLFPGSSITQNITSGFCDDKVYRLNVTLSSLNPFSSFPTNSRTEVSVQFLDSNENPIGTAQSFTAERFTQPVNGEGSWNYHQLLTDKAPDETKGAQIMIATDDDGAFGIFVDSLSLVLEN</sequence>
<name>A0ABV8H0C3_9BACI</name>
<feature type="region of interest" description="Disordered" evidence="1">
    <location>
        <begin position="44"/>
        <end position="72"/>
    </location>
</feature>
<dbReference type="Gene3D" id="2.60.120.260">
    <property type="entry name" value="Galactose-binding domain-like"/>
    <property type="match status" value="1"/>
</dbReference>
<dbReference type="RefSeq" id="WP_379496873.1">
    <property type="nucleotide sequence ID" value="NZ_JBHSAO010000008.1"/>
</dbReference>
<accession>A0ABV8H0C3</accession>
<dbReference type="EMBL" id="JBHSAO010000008">
    <property type="protein sequence ID" value="MFC4024377.1"/>
    <property type="molecule type" value="Genomic_DNA"/>
</dbReference>
<evidence type="ECO:0000313" key="3">
    <source>
        <dbReference type="Proteomes" id="UP001595772"/>
    </source>
</evidence>
<protein>
    <submittedName>
        <fullName evidence="2">Uncharacterized protein</fullName>
    </submittedName>
</protein>
<keyword evidence="3" id="KW-1185">Reference proteome</keyword>
<reference evidence="3" key="1">
    <citation type="journal article" date="2019" name="Int. J. Syst. Evol. Microbiol.">
        <title>The Global Catalogue of Microorganisms (GCM) 10K type strain sequencing project: providing services to taxonomists for standard genome sequencing and annotation.</title>
        <authorList>
            <consortium name="The Broad Institute Genomics Platform"/>
            <consortium name="The Broad Institute Genome Sequencing Center for Infectious Disease"/>
            <person name="Wu L."/>
            <person name="Ma J."/>
        </authorList>
    </citation>
    <scope>NUCLEOTIDE SEQUENCE [LARGE SCALE GENOMIC DNA]</scope>
    <source>
        <strain evidence="3">IBRC-M 10703</strain>
    </source>
</reference>
<gene>
    <name evidence="2" type="ORF">ACFOUV_11280</name>
</gene>
<comment type="caution">
    <text evidence="2">The sequence shown here is derived from an EMBL/GenBank/DDBJ whole genome shotgun (WGS) entry which is preliminary data.</text>
</comment>
<dbReference type="Proteomes" id="UP001595772">
    <property type="component" value="Unassembled WGS sequence"/>
</dbReference>
<proteinExistence type="predicted"/>
<feature type="compositionally biased region" description="Low complexity" evidence="1">
    <location>
        <begin position="53"/>
        <end position="71"/>
    </location>
</feature>
<organism evidence="2 3">
    <name type="scientific">Oceanobacillus longus</name>
    <dbReference type="NCBI Taxonomy" id="930120"/>
    <lineage>
        <taxon>Bacteria</taxon>
        <taxon>Bacillati</taxon>
        <taxon>Bacillota</taxon>
        <taxon>Bacilli</taxon>
        <taxon>Bacillales</taxon>
        <taxon>Bacillaceae</taxon>
        <taxon>Oceanobacillus</taxon>
    </lineage>
</organism>